<evidence type="ECO:0000256" key="5">
    <source>
        <dbReference type="ARBA" id="ARBA00022898"/>
    </source>
</evidence>
<dbReference type="OrthoDB" id="10259545at2759"/>
<evidence type="ECO:0000313" key="10">
    <source>
        <dbReference type="Proteomes" id="UP000018208"/>
    </source>
</evidence>
<evidence type="ECO:0000256" key="2">
    <source>
        <dbReference type="ARBA" id="ARBA00007103"/>
    </source>
</evidence>
<accession>V6LQ24</accession>
<evidence type="ECO:0000259" key="7">
    <source>
        <dbReference type="Pfam" id="PF00291"/>
    </source>
</evidence>
<evidence type="ECO:0000313" key="9">
    <source>
        <dbReference type="EMBL" id="KAH0576455.1"/>
    </source>
</evidence>
<evidence type="ECO:0000256" key="6">
    <source>
        <dbReference type="ARBA" id="ARBA00023192"/>
    </source>
</evidence>
<dbReference type="VEuPathDB" id="GiardiaDB:SS50377_22019"/>
<feature type="domain" description="Tryptophan synthase beta chain-like PALP" evidence="7">
    <location>
        <begin position="6"/>
        <end position="287"/>
    </location>
</feature>
<keyword evidence="6" id="KW-0198">Cysteine biosynthesis</keyword>
<keyword evidence="10" id="KW-1185">Reference proteome</keyword>
<evidence type="ECO:0000313" key="8">
    <source>
        <dbReference type="EMBL" id="EST45816.1"/>
    </source>
</evidence>
<reference evidence="9" key="2">
    <citation type="submission" date="2020-12" db="EMBL/GenBank/DDBJ databases">
        <title>New Spironucleus salmonicida genome in near-complete chromosomes.</title>
        <authorList>
            <person name="Xu F."/>
            <person name="Kurt Z."/>
            <person name="Jimenez-Gonzalez A."/>
            <person name="Astvaldsson A."/>
            <person name="Andersson J.O."/>
            <person name="Svard S.G."/>
        </authorList>
    </citation>
    <scope>NUCLEOTIDE SEQUENCE</scope>
    <source>
        <strain evidence="9">ATCC 50377</strain>
    </source>
</reference>
<dbReference type="EMBL" id="KI546089">
    <property type="protein sequence ID" value="EST45816.1"/>
    <property type="molecule type" value="Genomic_DNA"/>
</dbReference>
<dbReference type="Proteomes" id="UP000018208">
    <property type="component" value="Unassembled WGS sequence"/>
</dbReference>
<proteinExistence type="inferred from homology"/>
<name>V6LQ24_9EUKA</name>
<keyword evidence="3" id="KW-0028">Amino-acid biosynthesis</keyword>
<dbReference type="FunFam" id="3.40.50.1100:FF:000006">
    <property type="entry name" value="Cysteine synthase"/>
    <property type="match status" value="1"/>
</dbReference>
<reference evidence="8 9" key="1">
    <citation type="journal article" date="2014" name="PLoS Genet.">
        <title>The Genome of Spironucleus salmonicida Highlights a Fish Pathogen Adapted to Fluctuating Environments.</title>
        <authorList>
            <person name="Xu F."/>
            <person name="Jerlstrom-Hultqvist J."/>
            <person name="Einarsson E."/>
            <person name="Astvaldsson A."/>
            <person name="Svard S.G."/>
            <person name="Andersson J.O."/>
        </authorList>
    </citation>
    <scope>NUCLEOTIDE SEQUENCE</scope>
    <source>
        <strain evidence="9">ATCC 50377</strain>
    </source>
</reference>
<dbReference type="InterPro" id="IPR036052">
    <property type="entry name" value="TrpB-like_PALP_sf"/>
</dbReference>
<evidence type="ECO:0000256" key="4">
    <source>
        <dbReference type="ARBA" id="ARBA00022679"/>
    </source>
</evidence>
<dbReference type="Pfam" id="PF00291">
    <property type="entry name" value="PALP"/>
    <property type="match status" value="1"/>
</dbReference>
<dbReference type="AlphaFoldDB" id="V6LQ24"/>
<dbReference type="GO" id="GO:0006535">
    <property type="term" value="P:cysteine biosynthetic process from serine"/>
    <property type="evidence" value="ECO:0007669"/>
    <property type="project" value="InterPro"/>
</dbReference>
<evidence type="ECO:0000256" key="1">
    <source>
        <dbReference type="ARBA" id="ARBA00001933"/>
    </source>
</evidence>
<dbReference type="PROSITE" id="PS00901">
    <property type="entry name" value="CYS_SYNTHASE"/>
    <property type="match status" value="1"/>
</dbReference>
<gene>
    <name evidence="8" type="ORF">SS50377_14391</name>
    <name evidence="9" type="ORF">SS50377_22019</name>
</gene>
<dbReference type="PANTHER" id="PTHR10314">
    <property type="entry name" value="CYSTATHIONINE BETA-SYNTHASE"/>
    <property type="match status" value="1"/>
</dbReference>
<dbReference type="SUPFAM" id="SSF53686">
    <property type="entry name" value="Tryptophan synthase beta subunit-like PLP-dependent enzymes"/>
    <property type="match status" value="1"/>
</dbReference>
<keyword evidence="5" id="KW-0663">Pyridoxal phosphate</keyword>
<dbReference type="Gene3D" id="3.40.50.1100">
    <property type="match status" value="2"/>
</dbReference>
<protein>
    <submittedName>
        <fullName evidence="8">Cysteine synthase A</fullName>
    </submittedName>
</protein>
<dbReference type="InterPro" id="IPR050214">
    <property type="entry name" value="Cys_Synth/Cystath_Beta-Synth"/>
</dbReference>
<dbReference type="EMBL" id="AUWU02000002">
    <property type="protein sequence ID" value="KAH0576455.1"/>
    <property type="molecule type" value="Genomic_DNA"/>
</dbReference>
<comment type="cofactor">
    <cofactor evidence="1">
        <name>pyridoxal 5'-phosphate</name>
        <dbReference type="ChEBI" id="CHEBI:597326"/>
    </cofactor>
</comment>
<comment type="similarity">
    <text evidence="2">Belongs to the cysteine synthase/cystathionine beta-synthase family.</text>
</comment>
<dbReference type="InterPro" id="IPR001926">
    <property type="entry name" value="TrpB-like_PALP"/>
</dbReference>
<organism evidence="8">
    <name type="scientific">Spironucleus salmonicida</name>
    <dbReference type="NCBI Taxonomy" id="348837"/>
    <lineage>
        <taxon>Eukaryota</taxon>
        <taxon>Metamonada</taxon>
        <taxon>Diplomonadida</taxon>
        <taxon>Hexamitidae</taxon>
        <taxon>Hexamitinae</taxon>
        <taxon>Spironucleus</taxon>
    </lineage>
</organism>
<evidence type="ECO:0000256" key="3">
    <source>
        <dbReference type="ARBA" id="ARBA00022605"/>
    </source>
</evidence>
<sequence length="322" mass="34812">MTTLLDSIGNTPLVRLQRLNTRGRVFVKLELKNPGRSVKDRATKFMLLDMVAKGQITDGTRIVEPTSGNTGIGLAMCCSALNIPFVCIMPASMSMERRLIIKAYGAELILVSTNLGMRGCIEKANAMAAADPNVIIPQQFQNINNRRAHELTTGPEIRRQCQEYDIHPAYFVCGYGTGGTISGVSAVLKKAYPELRTVAVEPATSALLSGNRPGKHGIQGIGPGFKAELVDTSLIDEVTTITTGVAIKYCQLLAQKEGIMGGISSGANVCAAIKYADQFNCDVITIINDTGDRYLSVDFMYDDKDQTPIEIQPDGVLLEFSD</sequence>
<dbReference type="InterPro" id="IPR001216">
    <property type="entry name" value="P-phosphate_BS"/>
</dbReference>
<dbReference type="GO" id="GO:0016740">
    <property type="term" value="F:transferase activity"/>
    <property type="evidence" value="ECO:0007669"/>
    <property type="project" value="UniProtKB-KW"/>
</dbReference>
<keyword evidence="4" id="KW-0808">Transferase</keyword>
<dbReference type="CDD" id="cd01561">
    <property type="entry name" value="CBS_like"/>
    <property type="match status" value="1"/>
</dbReference>